<evidence type="ECO:0000259" key="5">
    <source>
        <dbReference type="PROSITE" id="PS50975"/>
    </source>
</evidence>
<dbReference type="PANTHER" id="PTHR23132">
    <property type="entry name" value="D-ALANINE--D-ALANINE LIGASE"/>
    <property type="match status" value="1"/>
</dbReference>
<evidence type="ECO:0000313" key="6">
    <source>
        <dbReference type="EMBL" id="MBI6874908.1"/>
    </source>
</evidence>
<feature type="domain" description="ATP-grasp" evidence="5">
    <location>
        <begin position="140"/>
        <end position="349"/>
    </location>
</feature>
<keyword evidence="4" id="KW-0547">Nucleotide-binding</keyword>
<dbReference type="PANTHER" id="PTHR23132:SF23">
    <property type="entry name" value="D-ALANINE--D-ALANINE LIGASE B"/>
    <property type="match status" value="1"/>
</dbReference>
<dbReference type="AlphaFoldDB" id="A0A934HX35"/>
<evidence type="ECO:0000256" key="2">
    <source>
        <dbReference type="ARBA" id="ARBA00022598"/>
    </source>
</evidence>
<dbReference type="GO" id="GO:0046872">
    <property type="term" value="F:metal ion binding"/>
    <property type="evidence" value="ECO:0007669"/>
    <property type="project" value="UniProtKB-KW"/>
</dbReference>
<comment type="caution">
    <text evidence="6">The sequence shown here is derived from an EMBL/GenBank/DDBJ whole genome shotgun (WGS) entry which is preliminary data.</text>
</comment>
<dbReference type="InterPro" id="IPR011095">
    <property type="entry name" value="Dala_Dala_lig_C"/>
</dbReference>
<dbReference type="Proteomes" id="UP000622687">
    <property type="component" value="Unassembled WGS sequence"/>
</dbReference>
<dbReference type="Gene3D" id="3.30.470.20">
    <property type="entry name" value="ATP-grasp fold, B domain"/>
    <property type="match status" value="1"/>
</dbReference>
<dbReference type="SUPFAM" id="SSF56059">
    <property type="entry name" value="Glutathione synthetase ATP-binding domain-like"/>
    <property type="match status" value="1"/>
</dbReference>
<dbReference type="Pfam" id="PF07478">
    <property type="entry name" value="Dala_Dala_lig_C"/>
    <property type="match status" value="1"/>
</dbReference>
<evidence type="ECO:0000256" key="3">
    <source>
        <dbReference type="ARBA" id="ARBA00022723"/>
    </source>
</evidence>
<dbReference type="GO" id="GO:0005524">
    <property type="term" value="F:ATP binding"/>
    <property type="evidence" value="ECO:0007669"/>
    <property type="project" value="UniProtKB-UniRule"/>
</dbReference>
<dbReference type="Gene3D" id="3.30.1490.20">
    <property type="entry name" value="ATP-grasp fold, A domain"/>
    <property type="match status" value="1"/>
</dbReference>
<dbReference type="InterPro" id="IPR013815">
    <property type="entry name" value="ATP_grasp_subdomain_1"/>
</dbReference>
<comment type="similarity">
    <text evidence="1">Belongs to the D-alanine--D-alanine ligase family.</text>
</comment>
<keyword evidence="3" id="KW-0479">Metal-binding</keyword>
<dbReference type="PROSITE" id="PS50975">
    <property type="entry name" value="ATP_GRASP"/>
    <property type="match status" value="1"/>
</dbReference>
<gene>
    <name evidence="6" type="ORF">I6U51_19745</name>
</gene>
<keyword evidence="7" id="KW-1185">Reference proteome</keyword>
<dbReference type="GO" id="GO:0008716">
    <property type="term" value="F:D-alanine-D-alanine ligase activity"/>
    <property type="evidence" value="ECO:0007669"/>
    <property type="project" value="InterPro"/>
</dbReference>
<keyword evidence="4" id="KW-0067">ATP-binding</keyword>
<reference evidence="6" key="1">
    <citation type="submission" date="2020-12" db="EMBL/GenBank/DDBJ databases">
        <title>Clostridium thailandense sp. nov., a novel acetogenic bacterium isolated from peat land soil in Thailand.</title>
        <authorList>
            <person name="Chaikitkaew S."/>
            <person name="Birkeland N.K."/>
        </authorList>
    </citation>
    <scope>NUCLEOTIDE SEQUENCE</scope>
    <source>
        <strain evidence="6">DSM 17425</strain>
    </source>
</reference>
<dbReference type="RefSeq" id="WP_211144282.1">
    <property type="nucleotide sequence ID" value="NZ_JAEEGB010000035.1"/>
</dbReference>
<dbReference type="EMBL" id="JAEEGB010000035">
    <property type="protein sequence ID" value="MBI6874908.1"/>
    <property type="molecule type" value="Genomic_DNA"/>
</dbReference>
<name>A0A934HX35_9CLOT</name>
<evidence type="ECO:0000313" key="7">
    <source>
        <dbReference type="Proteomes" id="UP000622687"/>
    </source>
</evidence>
<evidence type="ECO:0000256" key="1">
    <source>
        <dbReference type="ARBA" id="ARBA00010871"/>
    </source>
</evidence>
<accession>A0A934HX35</accession>
<evidence type="ECO:0000256" key="4">
    <source>
        <dbReference type="PROSITE-ProRule" id="PRU00409"/>
    </source>
</evidence>
<protein>
    <recommendedName>
        <fullName evidence="5">ATP-grasp domain-containing protein</fullName>
    </recommendedName>
</protein>
<proteinExistence type="inferred from homology"/>
<keyword evidence="2" id="KW-0436">Ligase</keyword>
<organism evidence="6 7">
    <name type="scientific">Clostridium aciditolerans</name>
    <dbReference type="NCBI Taxonomy" id="339861"/>
    <lineage>
        <taxon>Bacteria</taxon>
        <taxon>Bacillati</taxon>
        <taxon>Bacillota</taxon>
        <taxon>Clostridia</taxon>
        <taxon>Eubacteriales</taxon>
        <taxon>Clostridiaceae</taxon>
        <taxon>Clostridium</taxon>
    </lineage>
</organism>
<dbReference type="InterPro" id="IPR011761">
    <property type="entry name" value="ATP-grasp"/>
</dbReference>
<sequence length="362" mass="41589">MNEIKNTIDRILKATSNINQEVEIALISNSRSKTKIIENMEIQYSDENEFFTDEEYSEILDGIQTSEFYVHAFFNEINFMSDILNKKFNIENKIVYNLARNGKKPGKKSLIPSFCDLITVPYTGSNAFVISLCRAKYTYSKYLEAHGIPIPKSWIYIGQNKWLNDSKPTIGTQIIVKSMSESASIGMDNNSINTFNKNSLDFLENIFINRKEALFVQEFISGFECEVPLIISDKVHTMSPVGISINNNPNLSTEILTYERSFEDDYNFYNLSEVINKKQCLFIQELSAKIGKIIGLQNYGRIDFRIDNFGNPYLIDIASTPYTTKHSSFAFAFENLCIPYNEIYSTIIGMTYLRYKNLLNSL</sequence>